<dbReference type="HOGENOM" id="CLU_218868_0_0_1"/>
<gene>
    <name evidence="1" type="primary">CsPh5</name>
    <name evidence="1" type="ORF">CERSUDRAFT_172070</name>
</gene>
<proteinExistence type="predicted"/>
<name>M2R905_CERS8</name>
<keyword evidence="2" id="KW-1185">Reference proteome</keyword>
<sequence length="42" mass="4676">MDAFLTVAEPVPAEHEIVEIEVPTDEEHSNIQSFVSQHCIIA</sequence>
<dbReference type="AlphaFoldDB" id="M2R905"/>
<accession>M2R905</accession>
<reference evidence="1 2" key="1">
    <citation type="journal article" date="2012" name="Proc. Natl. Acad. Sci. U.S.A.">
        <title>Comparative genomics of Ceriporiopsis subvermispora and Phanerochaete chrysosporium provide insight into selective ligninolysis.</title>
        <authorList>
            <person name="Fernandez-Fueyo E."/>
            <person name="Ruiz-Duenas F.J."/>
            <person name="Ferreira P."/>
            <person name="Floudas D."/>
            <person name="Hibbett D.S."/>
            <person name="Canessa P."/>
            <person name="Larrondo L.F."/>
            <person name="James T.Y."/>
            <person name="Seelenfreund D."/>
            <person name="Lobos S."/>
            <person name="Polanco R."/>
            <person name="Tello M."/>
            <person name="Honda Y."/>
            <person name="Watanabe T."/>
            <person name="Watanabe T."/>
            <person name="Ryu J.S."/>
            <person name="Kubicek C.P."/>
            <person name="Schmoll M."/>
            <person name="Gaskell J."/>
            <person name="Hammel K.E."/>
            <person name="St John F.J."/>
            <person name="Vanden Wymelenberg A."/>
            <person name="Sabat G."/>
            <person name="Splinter BonDurant S."/>
            <person name="Syed K."/>
            <person name="Yadav J.S."/>
            <person name="Doddapaneni H."/>
            <person name="Subramanian V."/>
            <person name="Lavin J.L."/>
            <person name="Oguiza J.A."/>
            <person name="Perez G."/>
            <person name="Pisabarro A.G."/>
            <person name="Ramirez L."/>
            <person name="Santoyo F."/>
            <person name="Master E."/>
            <person name="Coutinho P.M."/>
            <person name="Henrissat B."/>
            <person name="Lombard V."/>
            <person name="Magnuson J.K."/>
            <person name="Kuees U."/>
            <person name="Hori C."/>
            <person name="Igarashi K."/>
            <person name="Samejima M."/>
            <person name="Held B.W."/>
            <person name="Barry K.W."/>
            <person name="LaButti K.M."/>
            <person name="Lapidus A."/>
            <person name="Lindquist E.A."/>
            <person name="Lucas S.M."/>
            <person name="Riley R."/>
            <person name="Salamov A.A."/>
            <person name="Hoffmeister D."/>
            <person name="Schwenk D."/>
            <person name="Hadar Y."/>
            <person name="Yarden O."/>
            <person name="de Vries R.P."/>
            <person name="Wiebenga A."/>
            <person name="Stenlid J."/>
            <person name="Eastwood D."/>
            <person name="Grigoriev I.V."/>
            <person name="Berka R.M."/>
            <person name="Blanchette R.A."/>
            <person name="Kersten P."/>
            <person name="Martinez A.T."/>
            <person name="Vicuna R."/>
            <person name="Cullen D."/>
        </authorList>
    </citation>
    <scope>NUCLEOTIDE SEQUENCE [LARGE SCALE GENOMIC DNA]</scope>
    <source>
        <strain evidence="1 2">B</strain>
    </source>
</reference>
<dbReference type="Proteomes" id="UP000016930">
    <property type="component" value="Unassembled WGS sequence"/>
</dbReference>
<evidence type="ECO:0000313" key="2">
    <source>
        <dbReference type="Proteomes" id="UP000016930"/>
    </source>
</evidence>
<protein>
    <submittedName>
        <fullName evidence="1">B mating type pheromone</fullName>
    </submittedName>
</protein>
<dbReference type="EMBL" id="KB445801">
    <property type="protein sequence ID" value="EMD35226.1"/>
    <property type="molecule type" value="Genomic_DNA"/>
</dbReference>
<organism evidence="1 2">
    <name type="scientific">Ceriporiopsis subvermispora (strain B)</name>
    <name type="common">White-rot fungus</name>
    <name type="synonym">Gelatoporia subvermispora</name>
    <dbReference type="NCBI Taxonomy" id="914234"/>
    <lineage>
        <taxon>Eukaryota</taxon>
        <taxon>Fungi</taxon>
        <taxon>Dikarya</taxon>
        <taxon>Basidiomycota</taxon>
        <taxon>Agaricomycotina</taxon>
        <taxon>Agaricomycetes</taxon>
        <taxon>Polyporales</taxon>
        <taxon>Gelatoporiaceae</taxon>
        <taxon>Gelatoporia</taxon>
    </lineage>
</organism>
<evidence type="ECO:0000313" key="1">
    <source>
        <dbReference type="EMBL" id="EMD35226.1"/>
    </source>
</evidence>